<keyword evidence="1" id="KW-1133">Transmembrane helix</keyword>
<dbReference type="Gramene" id="rna3847">
    <property type="protein sequence ID" value="RHN79983.1"/>
    <property type="gene ID" value="gene3847"/>
</dbReference>
<feature type="transmembrane region" description="Helical" evidence="1">
    <location>
        <begin position="21"/>
        <end position="47"/>
    </location>
</feature>
<keyword evidence="1" id="KW-0812">Transmembrane</keyword>
<accession>A0A396JUK2</accession>
<evidence type="ECO:0000313" key="3">
    <source>
        <dbReference type="Proteomes" id="UP000265566"/>
    </source>
</evidence>
<evidence type="ECO:0008006" key="4">
    <source>
        <dbReference type="Google" id="ProtNLM"/>
    </source>
</evidence>
<protein>
    <recommendedName>
        <fullName evidence="4">Transmembrane protein</fullName>
    </recommendedName>
</protein>
<dbReference type="EMBL" id="PSQE01000001">
    <property type="protein sequence ID" value="RHN79983.1"/>
    <property type="molecule type" value="Genomic_DNA"/>
</dbReference>
<dbReference type="Proteomes" id="UP000265566">
    <property type="component" value="Chromosome 1"/>
</dbReference>
<reference evidence="3" key="1">
    <citation type="journal article" date="2018" name="Nat. Plants">
        <title>Whole-genome landscape of Medicago truncatula symbiotic genes.</title>
        <authorList>
            <person name="Pecrix Y."/>
            <person name="Staton S.E."/>
            <person name="Sallet E."/>
            <person name="Lelandais-Briere C."/>
            <person name="Moreau S."/>
            <person name="Carrere S."/>
            <person name="Blein T."/>
            <person name="Jardinaud M.F."/>
            <person name="Latrasse D."/>
            <person name="Zouine M."/>
            <person name="Zahm M."/>
            <person name="Kreplak J."/>
            <person name="Mayjonade B."/>
            <person name="Satge C."/>
            <person name="Perez M."/>
            <person name="Cauet S."/>
            <person name="Marande W."/>
            <person name="Chantry-Darmon C."/>
            <person name="Lopez-Roques C."/>
            <person name="Bouchez O."/>
            <person name="Berard A."/>
            <person name="Debelle F."/>
            <person name="Munos S."/>
            <person name="Bendahmane A."/>
            <person name="Berges H."/>
            <person name="Niebel A."/>
            <person name="Buitink J."/>
            <person name="Frugier F."/>
            <person name="Benhamed M."/>
            <person name="Crespi M."/>
            <person name="Gouzy J."/>
            <person name="Gamas P."/>
        </authorList>
    </citation>
    <scope>NUCLEOTIDE SEQUENCE [LARGE SCALE GENOMIC DNA]</scope>
    <source>
        <strain evidence="3">cv. Jemalong A17</strain>
    </source>
</reference>
<sequence>MFIYLPFYMVKILNKKVFVRVKFWQIIYAFLCAWTVCFLLKTLVVYLTNVF</sequence>
<comment type="caution">
    <text evidence="2">The sequence shown here is derived from an EMBL/GenBank/DDBJ whole genome shotgun (WGS) entry which is preliminary data.</text>
</comment>
<gene>
    <name evidence="2" type="ORF">MtrunA17_Chr1g0183291</name>
</gene>
<proteinExistence type="predicted"/>
<evidence type="ECO:0000256" key="1">
    <source>
        <dbReference type="SAM" id="Phobius"/>
    </source>
</evidence>
<organism evidence="2 3">
    <name type="scientific">Medicago truncatula</name>
    <name type="common">Barrel medic</name>
    <name type="synonym">Medicago tribuloides</name>
    <dbReference type="NCBI Taxonomy" id="3880"/>
    <lineage>
        <taxon>Eukaryota</taxon>
        <taxon>Viridiplantae</taxon>
        <taxon>Streptophyta</taxon>
        <taxon>Embryophyta</taxon>
        <taxon>Tracheophyta</taxon>
        <taxon>Spermatophyta</taxon>
        <taxon>Magnoliopsida</taxon>
        <taxon>eudicotyledons</taxon>
        <taxon>Gunneridae</taxon>
        <taxon>Pentapetalae</taxon>
        <taxon>rosids</taxon>
        <taxon>fabids</taxon>
        <taxon>Fabales</taxon>
        <taxon>Fabaceae</taxon>
        <taxon>Papilionoideae</taxon>
        <taxon>50 kb inversion clade</taxon>
        <taxon>NPAAA clade</taxon>
        <taxon>Hologalegina</taxon>
        <taxon>IRL clade</taxon>
        <taxon>Trifolieae</taxon>
        <taxon>Medicago</taxon>
    </lineage>
</organism>
<keyword evidence="1" id="KW-0472">Membrane</keyword>
<evidence type="ECO:0000313" key="2">
    <source>
        <dbReference type="EMBL" id="RHN79983.1"/>
    </source>
</evidence>
<name>A0A396JUK2_MEDTR</name>
<dbReference type="AlphaFoldDB" id="A0A396JUK2"/>